<evidence type="ECO:0000256" key="6">
    <source>
        <dbReference type="ARBA" id="ARBA00022946"/>
    </source>
</evidence>
<evidence type="ECO:0000256" key="9">
    <source>
        <dbReference type="ARBA" id="ARBA00055191"/>
    </source>
</evidence>
<comment type="catalytic activity">
    <reaction evidence="7">
        <text>dimethylallyl diphosphate + ATP = N(6)-(dimethylallyl)adenosine 5'-triphosphate + diphosphate</text>
        <dbReference type="Rhea" id="RHEA:36331"/>
        <dbReference type="ChEBI" id="CHEBI:30616"/>
        <dbReference type="ChEBI" id="CHEBI:33019"/>
        <dbReference type="ChEBI" id="CHEBI:57623"/>
        <dbReference type="ChEBI" id="CHEBI:73532"/>
        <dbReference type="EC" id="2.5.1.112"/>
    </reaction>
</comment>
<evidence type="ECO:0000256" key="4">
    <source>
        <dbReference type="ARBA" id="ARBA00022741"/>
    </source>
</evidence>
<evidence type="ECO:0000256" key="3">
    <source>
        <dbReference type="ARBA" id="ARBA00022712"/>
    </source>
</evidence>
<dbReference type="GeneID" id="111466978"/>
<evidence type="ECO:0000256" key="5">
    <source>
        <dbReference type="ARBA" id="ARBA00022840"/>
    </source>
</evidence>
<comment type="catalytic activity">
    <reaction evidence="8">
        <text>dimethylallyl diphosphate + ADP = N(6)-(dimethylallyl)adenosine 5'-diphosphate + diphosphate</text>
        <dbReference type="Rhea" id="RHEA:36327"/>
        <dbReference type="ChEBI" id="CHEBI:33019"/>
        <dbReference type="ChEBI" id="CHEBI:57623"/>
        <dbReference type="ChEBI" id="CHEBI:73533"/>
        <dbReference type="ChEBI" id="CHEBI:456216"/>
        <dbReference type="EC" id="2.5.1.112"/>
    </reaction>
</comment>
<dbReference type="GO" id="GO:0009824">
    <property type="term" value="F:AMP dimethylallyltransferase activity"/>
    <property type="evidence" value="ECO:0007669"/>
    <property type="project" value="UniProtKB-ARBA"/>
</dbReference>
<dbReference type="SUPFAM" id="SSF52540">
    <property type="entry name" value="P-loop containing nucleoside triphosphate hydrolases"/>
    <property type="match status" value="1"/>
</dbReference>
<dbReference type="InterPro" id="IPR039657">
    <property type="entry name" value="Dimethylallyltransferase"/>
</dbReference>
<dbReference type="Proteomes" id="UP000504608">
    <property type="component" value="Unplaced"/>
</dbReference>
<dbReference type="Pfam" id="PF01715">
    <property type="entry name" value="IPPT"/>
    <property type="match status" value="2"/>
</dbReference>
<reference evidence="12" key="1">
    <citation type="submission" date="2025-08" db="UniProtKB">
        <authorList>
            <consortium name="RefSeq"/>
        </authorList>
    </citation>
    <scope>IDENTIFICATION</scope>
    <source>
        <tissue evidence="12">Young leaves</tissue>
    </source>
</reference>
<name>A0A6J1HUH5_CUCMA</name>
<dbReference type="GO" id="GO:0005739">
    <property type="term" value="C:mitochondrion"/>
    <property type="evidence" value="ECO:0007669"/>
    <property type="project" value="TreeGrafter"/>
</dbReference>
<evidence type="ECO:0000256" key="8">
    <source>
        <dbReference type="ARBA" id="ARBA00052386"/>
    </source>
</evidence>
<dbReference type="PANTHER" id="PTHR11088:SF91">
    <property type="entry name" value="ADENYLATE ISOPENTENYLTRANSFERASE 3, CHLOROPLASTIC"/>
    <property type="match status" value="1"/>
</dbReference>
<keyword evidence="6" id="KW-0809">Transit peptide</keyword>
<dbReference type="GO" id="GO:0052381">
    <property type="term" value="F:tRNA dimethylallyltransferase activity"/>
    <property type="evidence" value="ECO:0007669"/>
    <property type="project" value="TreeGrafter"/>
</dbReference>
<dbReference type="EC" id="2.5.1.112" evidence="10"/>
<evidence type="ECO:0000313" key="12">
    <source>
        <dbReference type="RefSeq" id="XP_022967440.1"/>
    </source>
</evidence>
<dbReference type="FunFam" id="1.10.287.890:FF:000002">
    <property type="entry name" value="Adenylate isopentenyltransferase 5, chloroplastic"/>
    <property type="match status" value="1"/>
</dbReference>
<keyword evidence="11" id="KW-1185">Reference proteome</keyword>
<keyword evidence="3" id="KW-0203">Cytokinin biosynthesis</keyword>
<dbReference type="AlphaFoldDB" id="A0A6J1HUH5"/>
<evidence type="ECO:0000256" key="1">
    <source>
        <dbReference type="ARBA" id="ARBA00005842"/>
    </source>
</evidence>
<dbReference type="RefSeq" id="XP_022967440.1">
    <property type="nucleotide sequence ID" value="XM_023111672.1"/>
</dbReference>
<dbReference type="Gene3D" id="1.10.287.890">
    <property type="entry name" value="Crystal structure of tRNA isopentenylpyrophosphate transferase (bh2366) domain"/>
    <property type="match status" value="1"/>
</dbReference>
<sequence>MISNLAMVNHELPFGEVNIKGLTPARRLIKEKQKVVVVMGATGSGKSRLSIDLATHFANCEIINSDKIQLHDGLDIVTNKITPDEQRGVPHHLLGIASPFLDFSVAKFCRMATLAADSIVHRANLPIIVGGSNSYVEALVDDYSTFRSKYECCFLWVDVSMPILHSSVSDRVDKMVGNGLVEEVRNLYDPNNVDYSYGIRRAIGVPELDHYFRAPNSDYETREKLLQEAIAEIKANTCDLACRQVDKILRLRNVKGWKIHRVDATEAFRKKGKEADEAWTKLVAGPSATIVAHFLTQPHGQPYLKHKAFRMPFKRAPTAAAAAAAR</sequence>
<comment type="function">
    <text evidence="9">Involved in cytokinin biosynthesis. Catalyzes the transfer of an isopentenyl group from dimethylallyl diphosphate (DMAPP) to ATP and ADP.</text>
</comment>
<dbReference type="PANTHER" id="PTHR11088">
    <property type="entry name" value="TRNA DIMETHYLALLYLTRANSFERASE"/>
    <property type="match status" value="1"/>
</dbReference>
<evidence type="ECO:0000313" key="11">
    <source>
        <dbReference type="Proteomes" id="UP000504608"/>
    </source>
</evidence>
<keyword evidence="2" id="KW-0808">Transferase</keyword>
<organism evidence="11 12">
    <name type="scientific">Cucurbita maxima</name>
    <name type="common">Pumpkin</name>
    <name type="synonym">Winter squash</name>
    <dbReference type="NCBI Taxonomy" id="3661"/>
    <lineage>
        <taxon>Eukaryota</taxon>
        <taxon>Viridiplantae</taxon>
        <taxon>Streptophyta</taxon>
        <taxon>Embryophyta</taxon>
        <taxon>Tracheophyta</taxon>
        <taxon>Spermatophyta</taxon>
        <taxon>Magnoliopsida</taxon>
        <taxon>eudicotyledons</taxon>
        <taxon>Gunneridae</taxon>
        <taxon>Pentapetalae</taxon>
        <taxon>rosids</taxon>
        <taxon>fabids</taxon>
        <taxon>Cucurbitales</taxon>
        <taxon>Cucurbitaceae</taxon>
        <taxon>Cucurbiteae</taxon>
        <taxon>Cucurbita</taxon>
    </lineage>
</organism>
<keyword evidence="5" id="KW-0067">ATP-binding</keyword>
<dbReference type="KEGG" id="cmax:111466978"/>
<comment type="similarity">
    <text evidence="1">Belongs to the IPP transferase family.</text>
</comment>
<dbReference type="GO" id="GO:0052622">
    <property type="term" value="F:ATP/ADP dimethylallyltransferase activity"/>
    <property type="evidence" value="ECO:0007669"/>
    <property type="project" value="UniProtKB-EC"/>
</dbReference>
<keyword evidence="4" id="KW-0547">Nucleotide-binding</keyword>
<dbReference type="GO" id="GO:0009691">
    <property type="term" value="P:cytokinin biosynthetic process"/>
    <property type="evidence" value="ECO:0007669"/>
    <property type="project" value="UniProtKB-KW"/>
</dbReference>
<dbReference type="GO" id="GO:0006400">
    <property type="term" value="P:tRNA modification"/>
    <property type="evidence" value="ECO:0007669"/>
    <property type="project" value="TreeGrafter"/>
</dbReference>
<dbReference type="InterPro" id="IPR027417">
    <property type="entry name" value="P-loop_NTPase"/>
</dbReference>
<evidence type="ECO:0000256" key="10">
    <source>
        <dbReference type="ARBA" id="ARBA00066838"/>
    </source>
</evidence>
<dbReference type="GO" id="GO:0005524">
    <property type="term" value="F:ATP binding"/>
    <property type="evidence" value="ECO:0007669"/>
    <property type="project" value="UniProtKB-KW"/>
</dbReference>
<gene>
    <name evidence="12" type="primary">LOC111466978</name>
</gene>
<accession>A0A6J1HUH5</accession>
<dbReference type="Gene3D" id="3.40.50.300">
    <property type="entry name" value="P-loop containing nucleotide triphosphate hydrolases"/>
    <property type="match status" value="1"/>
</dbReference>
<protein>
    <recommendedName>
        <fullName evidence="10">adenylate dimethylallyltransferase (ADP/ATP-dependent)</fullName>
        <ecNumber evidence="10">2.5.1.112</ecNumber>
    </recommendedName>
</protein>
<evidence type="ECO:0000256" key="7">
    <source>
        <dbReference type="ARBA" id="ARBA00051744"/>
    </source>
</evidence>
<dbReference type="OrthoDB" id="775260at2759"/>
<evidence type="ECO:0000256" key="2">
    <source>
        <dbReference type="ARBA" id="ARBA00022679"/>
    </source>
</evidence>
<proteinExistence type="inferred from homology"/>